<proteinExistence type="predicted"/>
<dbReference type="AlphaFoldDB" id="A0A3M7ZZC6"/>
<keyword evidence="1" id="KW-0732">Signal</keyword>
<protein>
    <submittedName>
        <fullName evidence="3">M23 family metallopeptidase</fullName>
    </submittedName>
</protein>
<evidence type="ECO:0000256" key="1">
    <source>
        <dbReference type="ARBA" id="ARBA00022729"/>
    </source>
</evidence>
<dbReference type="Pfam" id="PF01551">
    <property type="entry name" value="Peptidase_M23"/>
    <property type="match status" value="1"/>
</dbReference>
<dbReference type="CDD" id="cd12797">
    <property type="entry name" value="M23_peptidase"/>
    <property type="match status" value="1"/>
</dbReference>
<feature type="non-terminal residue" evidence="3">
    <location>
        <position position="1"/>
    </location>
</feature>
<dbReference type="PANTHER" id="PTHR21666">
    <property type="entry name" value="PEPTIDASE-RELATED"/>
    <property type="match status" value="1"/>
</dbReference>
<dbReference type="Gene3D" id="2.70.70.10">
    <property type="entry name" value="Glucose Permease (Domain IIA)"/>
    <property type="match status" value="1"/>
</dbReference>
<accession>A0A3M7ZZC6</accession>
<dbReference type="Proteomes" id="UP000275048">
    <property type="component" value="Unassembled WGS sequence"/>
</dbReference>
<dbReference type="EMBL" id="RHHB01000064">
    <property type="protein sequence ID" value="RNB44152.1"/>
    <property type="molecule type" value="Genomic_DNA"/>
</dbReference>
<dbReference type="PANTHER" id="PTHR21666:SF289">
    <property type="entry name" value="L-ALA--D-GLU ENDOPEPTIDASE"/>
    <property type="match status" value="1"/>
</dbReference>
<evidence type="ECO:0000313" key="3">
    <source>
        <dbReference type="EMBL" id="RNB44152.1"/>
    </source>
</evidence>
<dbReference type="InterPro" id="IPR011055">
    <property type="entry name" value="Dup_hybrid_motif"/>
</dbReference>
<keyword evidence="4" id="KW-1185">Reference proteome</keyword>
<comment type="caution">
    <text evidence="3">The sequence shown here is derived from an EMBL/GenBank/DDBJ whole genome shotgun (WGS) entry which is preliminary data.</text>
</comment>
<dbReference type="OrthoDB" id="5245088at2"/>
<dbReference type="RefSeq" id="WP_138708133.1">
    <property type="nucleotide sequence ID" value="NZ_RHHB01000064.1"/>
</dbReference>
<evidence type="ECO:0000259" key="2">
    <source>
        <dbReference type="Pfam" id="PF01551"/>
    </source>
</evidence>
<reference evidence="3 4" key="1">
    <citation type="submission" date="2018-10" db="EMBL/GenBank/DDBJ databases">
        <title>Isolation, diversity and antibacterial activity of antinobacteria from the wheat rhizosphere soil.</title>
        <authorList>
            <person name="Sun T."/>
        </authorList>
    </citation>
    <scope>NUCLEOTIDE SEQUENCE [LARGE SCALE GENOMIC DNA]</scope>
    <source>
        <strain evidence="3 4">SJ-23</strain>
    </source>
</reference>
<gene>
    <name evidence="3" type="ORF">EDM22_17970</name>
</gene>
<evidence type="ECO:0000313" key="4">
    <source>
        <dbReference type="Proteomes" id="UP000275048"/>
    </source>
</evidence>
<feature type="domain" description="M23ase beta-sheet core" evidence="2">
    <location>
        <begin position="61"/>
        <end position="153"/>
    </location>
</feature>
<dbReference type="SUPFAM" id="SSF51261">
    <property type="entry name" value="Duplicated hybrid motif"/>
    <property type="match status" value="1"/>
</dbReference>
<name>A0A3M7ZZC6_9MICO</name>
<dbReference type="InterPro" id="IPR050570">
    <property type="entry name" value="Cell_wall_metabolism_enzyme"/>
</dbReference>
<organism evidence="3 4">
    <name type="scientific">Agromyces tardus</name>
    <dbReference type="NCBI Taxonomy" id="2583849"/>
    <lineage>
        <taxon>Bacteria</taxon>
        <taxon>Bacillati</taxon>
        <taxon>Actinomycetota</taxon>
        <taxon>Actinomycetes</taxon>
        <taxon>Micrococcales</taxon>
        <taxon>Microbacteriaceae</taxon>
        <taxon>Agromyces</taxon>
    </lineage>
</organism>
<dbReference type="InterPro" id="IPR016047">
    <property type="entry name" value="M23ase_b-sheet_dom"/>
</dbReference>
<sequence>GAAGPAAAAAAGEAGDPRPSIAAGAVVAGDARPRDGWTWPVPPPVRVIAPFLAPPTPYAAGHRGIDIAAGEGDGVVAPAGGVVTFAGKVAGRGVIAIDHGDGIVSAIEPVAVAVRAGDEVGAGAPVGVVATGGHCDGACVHFGVRLHGAYVSPLLFLGGVPRAVLLPLR</sequence>
<dbReference type="GO" id="GO:0004222">
    <property type="term" value="F:metalloendopeptidase activity"/>
    <property type="evidence" value="ECO:0007669"/>
    <property type="project" value="TreeGrafter"/>
</dbReference>